<protein>
    <submittedName>
        <fullName evidence="1">Peptidase M19</fullName>
    </submittedName>
</protein>
<dbReference type="Proteomes" id="UP000238220">
    <property type="component" value="Unassembled WGS sequence"/>
</dbReference>
<reference evidence="1 2" key="1">
    <citation type="submission" date="2018-02" db="EMBL/GenBank/DDBJ databases">
        <title>Genome sequencing of Solimonas sp. HR-BB.</title>
        <authorList>
            <person name="Lee Y."/>
            <person name="Jeon C.O."/>
        </authorList>
    </citation>
    <scope>NUCLEOTIDE SEQUENCE [LARGE SCALE GENOMIC DNA]</scope>
    <source>
        <strain evidence="1 2">HR-BB</strain>
    </source>
</reference>
<name>A0A2S5TFL2_9GAMM</name>
<proteinExistence type="predicted"/>
<organism evidence="1 2">
    <name type="scientific">Solimonas fluminis</name>
    <dbReference type="NCBI Taxonomy" id="2086571"/>
    <lineage>
        <taxon>Bacteria</taxon>
        <taxon>Pseudomonadati</taxon>
        <taxon>Pseudomonadota</taxon>
        <taxon>Gammaproteobacteria</taxon>
        <taxon>Nevskiales</taxon>
        <taxon>Nevskiaceae</taxon>
        <taxon>Solimonas</taxon>
    </lineage>
</organism>
<dbReference type="AlphaFoldDB" id="A0A2S5TFL2"/>
<dbReference type="PROSITE" id="PS51365">
    <property type="entry name" value="RENAL_DIPEPTIDASE_2"/>
    <property type="match status" value="1"/>
</dbReference>
<dbReference type="GO" id="GO:0070573">
    <property type="term" value="F:metallodipeptidase activity"/>
    <property type="evidence" value="ECO:0007669"/>
    <property type="project" value="InterPro"/>
</dbReference>
<sequence>MKRGGVLLAVLLALAFVIHRVVPGIVEGGMNQVLQPPPYRATPQAQALHARLAVADLHADPLLWGRDLLKRSNRGQTDIPRLAEGGVALQVFAVVSKTPRGLNIERNDDRSDNILPLAIVQGWPPRTWGSLQQRALYQARRLHGMAARSQGRFAVVGTQGELRDFLARRAQDRGLVAGVLAIEGAQVLEGDPANVDALFDAGFRMMSPTHFFDDEMAGSAHGVEKGGLTDKGREMIRRMEQRRMIVDLAHASPRTIDEVLAMATRPVVVSHGGVKGTCDNRRNLSDAQLRRIAANGGLVGIGYWETAVCGRDAQAVARAIRHVVSTVGLQHVALGSDFDGAVAVPFDATGLVLVTQALVEAGFGEPEIARIMGGNQLEFLAKQLPE</sequence>
<dbReference type="PANTHER" id="PTHR10443">
    <property type="entry name" value="MICROSOMAL DIPEPTIDASE"/>
    <property type="match status" value="1"/>
</dbReference>
<evidence type="ECO:0000313" key="2">
    <source>
        <dbReference type="Proteomes" id="UP000238220"/>
    </source>
</evidence>
<comment type="caution">
    <text evidence="1">The sequence shown here is derived from an EMBL/GenBank/DDBJ whole genome shotgun (WGS) entry which is preliminary data.</text>
</comment>
<dbReference type="SUPFAM" id="SSF51556">
    <property type="entry name" value="Metallo-dependent hydrolases"/>
    <property type="match status" value="1"/>
</dbReference>
<dbReference type="InterPro" id="IPR008257">
    <property type="entry name" value="Pept_M19"/>
</dbReference>
<dbReference type="Gene3D" id="3.20.20.140">
    <property type="entry name" value="Metal-dependent hydrolases"/>
    <property type="match status" value="1"/>
</dbReference>
<accession>A0A2S5TFL2</accession>
<dbReference type="PANTHER" id="PTHR10443:SF12">
    <property type="entry name" value="DIPEPTIDASE"/>
    <property type="match status" value="1"/>
</dbReference>
<evidence type="ECO:0000313" key="1">
    <source>
        <dbReference type="EMBL" id="PPE73759.1"/>
    </source>
</evidence>
<keyword evidence="2" id="KW-1185">Reference proteome</keyword>
<dbReference type="EMBL" id="PSNW01000006">
    <property type="protein sequence ID" value="PPE73759.1"/>
    <property type="molecule type" value="Genomic_DNA"/>
</dbReference>
<gene>
    <name evidence="1" type="ORF">C3942_12855</name>
</gene>
<dbReference type="OrthoDB" id="9804920at2"/>
<dbReference type="InterPro" id="IPR032466">
    <property type="entry name" value="Metal_Hydrolase"/>
</dbReference>
<dbReference type="GO" id="GO:0006508">
    <property type="term" value="P:proteolysis"/>
    <property type="evidence" value="ECO:0007669"/>
    <property type="project" value="InterPro"/>
</dbReference>
<dbReference type="Pfam" id="PF01244">
    <property type="entry name" value="Peptidase_M19"/>
    <property type="match status" value="1"/>
</dbReference>